<dbReference type="InterPro" id="IPR036640">
    <property type="entry name" value="ABC1_TM_sf"/>
</dbReference>
<evidence type="ECO:0000259" key="11">
    <source>
        <dbReference type="PROSITE" id="PS50893"/>
    </source>
</evidence>
<dbReference type="PANTHER" id="PTHR24221:SF654">
    <property type="entry name" value="ATP-BINDING CASSETTE SUB-FAMILY B MEMBER 6"/>
    <property type="match status" value="1"/>
</dbReference>
<dbReference type="GO" id="GO:0140359">
    <property type="term" value="F:ABC-type transporter activity"/>
    <property type="evidence" value="ECO:0007669"/>
    <property type="project" value="InterPro"/>
</dbReference>
<dbReference type="InterPro" id="IPR017871">
    <property type="entry name" value="ABC_transporter-like_CS"/>
</dbReference>
<evidence type="ECO:0000256" key="8">
    <source>
        <dbReference type="ARBA" id="ARBA00023136"/>
    </source>
</evidence>
<dbReference type="GO" id="GO:0008234">
    <property type="term" value="F:cysteine-type peptidase activity"/>
    <property type="evidence" value="ECO:0007669"/>
    <property type="project" value="UniProtKB-KW"/>
</dbReference>
<dbReference type="PROSITE" id="PS50990">
    <property type="entry name" value="PEPTIDASE_C39"/>
    <property type="match status" value="1"/>
</dbReference>
<feature type="transmembrane region" description="Helical" evidence="10">
    <location>
        <begin position="289"/>
        <end position="311"/>
    </location>
</feature>
<dbReference type="InterPro" id="IPR003593">
    <property type="entry name" value="AAA+_ATPase"/>
</dbReference>
<keyword evidence="8 10" id="KW-0472">Membrane</keyword>
<dbReference type="GO" id="GO:0043213">
    <property type="term" value="P:bacteriocin transport"/>
    <property type="evidence" value="ECO:0007669"/>
    <property type="project" value="UniProtKB-KW"/>
</dbReference>
<dbReference type="InterPro" id="IPR027417">
    <property type="entry name" value="P-loop_NTPase"/>
</dbReference>
<dbReference type="GO" id="GO:0034040">
    <property type="term" value="F:ATPase-coupled lipid transmembrane transporter activity"/>
    <property type="evidence" value="ECO:0007669"/>
    <property type="project" value="TreeGrafter"/>
</dbReference>
<dbReference type="RefSeq" id="WP_069133648.1">
    <property type="nucleotide sequence ID" value="NZ_CP023483.1"/>
</dbReference>
<dbReference type="CDD" id="cd02425">
    <property type="entry name" value="Peptidase_C39F"/>
    <property type="match status" value="1"/>
</dbReference>
<keyword evidence="4" id="KW-0645">Protease</keyword>
<reference evidence="14 15" key="1">
    <citation type="submission" date="2017-09" db="EMBL/GenBank/DDBJ databases">
        <title>Complete Genome Sequences of Two Strains of the Meat Spoilage Bacterium Brochothrix thermosphacta Isolated from Ground Chicken.</title>
        <authorList>
            <person name="Paoli G.C."/>
            <person name="Wijey C."/>
            <person name="Chen C.-Y."/>
            <person name="Nguyen L."/>
            <person name="Yan X."/>
            <person name="Irwin P.L."/>
        </authorList>
    </citation>
    <scope>NUCLEOTIDE SEQUENCE [LARGE SCALE GENOMIC DNA]</scope>
    <source>
        <strain evidence="14 15">BI</strain>
    </source>
</reference>
<feature type="transmembrane region" description="Helical" evidence="10">
    <location>
        <begin position="263"/>
        <end position="283"/>
    </location>
</feature>
<feature type="transmembrane region" description="Helical" evidence="10">
    <location>
        <begin position="159"/>
        <end position="177"/>
    </location>
</feature>
<dbReference type="SUPFAM" id="SSF90123">
    <property type="entry name" value="ABC transporter transmembrane region"/>
    <property type="match status" value="1"/>
</dbReference>
<evidence type="ECO:0000256" key="1">
    <source>
        <dbReference type="ARBA" id="ARBA00004651"/>
    </source>
</evidence>
<proteinExistence type="predicted"/>
<dbReference type="GO" id="GO:0015031">
    <property type="term" value="P:protein transport"/>
    <property type="evidence" value="ECO:0007669"/>
    <property type="project" value="UniProtKB-KW"/>
</dbReference>
<evidence type="ECO:0000313" key="15">
    <source>
        <dbReference type="Proteomes" id="UP000243591"/>
    </source>
</evidence>
<dbReference type="PROSITE" id="PS50929">
    <property type="entry name" value="ABC_TM1F"/>
    <property type="match status" value="1"/>
</dbReference>
<keyword evidence="3" id="KW-0547">Nucleotide-binding</keyword>
<dbReference type="KEGG" id="bths:CNY62_11990"/>
<evidence type="ECO:0000256" key="6">
    <source>
        <dbReference type="ARBA" id="ARBA00022927"/>
    </source>
</evidence>
<feature type="domain" description="Peptidase C39" evidence="13">
    <location>
        <begin position="6"/>
        <end position="130"/>
    </location>
</feature>
<comment type="subcellular location">
    <subcellularLocation>
        <location evidence="1">Cell membrane</location>
        <topology evidence="1">Multi-pass membrane protein</topology>
    </subcellularLocation>
</comment>
<evidence type="ECO:0000259" key="13">
    <source>
        <dbReference type="PROSITE" id="PS50990"/>
    </source>
</evidence>
<dbReference type="OrthoDB" id="9762778at2"/>
<keyword evidence="15" id="KW-1185">Reference proteome</keyword>
<gene>
    <name evidence="14" type="ORF">CNY62_11990</name>
</gene>
<dbReference type="PANTHER" id="PTHR24221">
    <property type="entry name" value="ATP-BINDING CASSETTE SUB-FAMILY B"/>
    <property type="match status" value="1"/>
</dbReference>
<dbReference type="Proteomes" id="UP000243591">
    <property type="component" value="Chromosome"/>
</dbReference>
<accession>A0A1D2LS64</accession>
<evidence type="ECO:0000256" key="7">
    <source>
        <dbReference type="ARBA" id="ARBA00022989"/>
    </source>
</evidence>
<evidence type="ECO:0000256" key="10">
    <source>
        <dbReference type="SAM" id="Phobius"/>
    </source>
</evidence>
<feature type="domain" description="ABC transporter" evidence="11">
    <location>
        <begin position="464"/>
        <end position="691"/>
    </location>
</feature>
<keyword evidence="7 10" id="KW-1133">Transmembrane helix</keyword>
<protein>
    <submittedName>
        <fullName evidence="14">ABC transporter ATP-binding protein</fullName>
    </submittedName>
</protein>
<dbReference type="GO" id="GO:0016887">
    <property type="term" value="F:ATP hydrolysis activity"/>
    <property type="evidence" value="ECO:0007669"/>
    <property type="project" value="InterPro"/>
</dbReference>
<dbReference type="GO" id="GO:0006508">
    <property type="term" value="P:proteolysis"/>
    <property type="evidence" value="ECO:0007669"/>
    <property type="project" value="InterPro"/>
</dbReference>
<evidence type="ECO:0000256" key="4">
    <source>
        <dbReference type="ARBA" id="ARBA00022807"/>
    </source>
</evidence>
<keyword evidence="6" id="KW-0653">Protein transport</keyword>
<dbReference type="SUPFAM" id="SSF52540">
    <property type="entry name" value="P-loop containing nucleoside triphosphate hydrolases"/>
    <property type="match status" value="1"/>
</dbReference>
<keyword evidence="9" id="KW-0080">Bacteriocin transport</keyword>
<dbReference type="SMART" id="SM00382">
    <property type="entry name" value="AAA"/>
    <property type="match status" value="1"/>
</dbReference>
<dbReference type="InterPro" id="IPR011527">
    <property type="entry name" value="ABC1_TM_dom"/>
</dbReference>
<dbReference type="Pfam" id="PF00664">
    <property type="entry name" value="ABC_membrane"/>
    <property type="match status" value="1"/>
</dbReference>
<dbReference type="Pfam" id="PF03412">
    <property type="entry name" value="Peptidase_C39"/>
    <property type="match status" value="1"/>
</dbReference>
<evidence type="ECO:0000256" key="5">
    <source>
        <dbReference type="ARBA" id="ARBA00022840"/>
    </source>
</evidence>
<keyword evidence="4" id="KW-0378">Hydrolase</keyword>
<dbReference type="GO" id="GO:0005886">
    <property type="term" value="C:plasma membrane"/>
    <property type="evidence" value="ECO:0007669"/>
    <property type="project" value="UniProtKB-SubCell"/>
</dbReference>
<sequence length="694" mass="78500">MKIVLQDGEQDCLLACYSMILSYYGKNISLHELYDREMIPPDGLSVGYLKKLNKKNGMEMKGYKIKKGNNNVEVLKKLKLPVIIQWDSDHFVVVKKLSKNKITIIDPAIGKVQTTLQLFSNFFSGYMISLTPNKYFVKGKTESKILQALKQTFINKNTSSYIISIVIAQIVALVFSIMIRDTLAQKYSFLFSIGVIGCLIIFQALAFITKQIAQEKANALYETEISKSIFKGIFSRPILYFRNNTVGTIIEKINLKTGIRDNILLQILPAILNFLSVFLLIIYLGFVSFFLTGLLVLMSVFYFLISSFLFLRKNQANIEYMQKTIDFTSVAQEDLSQMDQIKAQSKEVETSQNWIHKSRKTLSSYNTILRIDGIANAFSQTFNYISVILLIMIGVYFSNNGFITIADLILFQSGVALFTSAVSQVQVAVFEISKLSIYGAKINDLLIQVPKTIEKIDAKSKYAISLKNVSYTYDSTVAVFEDININILKGEKIAIVGESGSGKSTLQNILLGLYSYQGQIIYGYEGFRDTVGVVLQSMSLRKGTILENLIDGDVAINADEIQQVLSDVNIIDLVNSLPKKIHSQLFQNGKNVSGGQMQRLLIAKSLLNSNKLVFWDEAFSSLDNKNRVNIYTNILRNSYYSNSMIVLVSHHLDVLKYVDRVIFVHDGKAEIDKHQKLFDTSEKYRYFLKTSEEL</sequence>
<dbReference type="AlphaFoldDB" id="A0A1D2LS64"/>
<keyword evidence="2 10" id="KW-0812">Transmembrane</keyword>
<keyword evidence="6" id="KW-0813">Transport</keyword>
<dbReference type="InterPro" id="IPR003439">
    <property type="entry name" value="ABC_transporter-like_ATP-bd"/>
</dbReference>
<evidence type="ECO:0000256" key="2">
    <source>
        <dbReference type="ARBA" id="ARBA00022692"/>
    </source>
</evidence>
<dbReference type="Gene3D" id="1.20.1560.10">
    <property type="entry name" value="ABC transporter type 1, transmembrane domain"/>
    <property type="match status" value="1"/>
</dbReference>
<dbReference type="Gene3D" id="3.40.50.300">
    <property type="entry name" value="P-loop containing nucleotide triphosphate hydrolases"/>
    <property type="match status" value="1"/>
</dbReference>
<keyword evidence="5 14" id="KW-0067">ATP-binding</keyword>
<evidence type="ECO:0000256" key="3">
    <source>
        <dbReference type="ARBA" id="ARBA00022741"/>
    </source>
</evidence>
<feature type="domain" description="ABC transmembrane type-1" evidence="12">
    <location>
        <begin position="162"/>
        <end position="434"/>
    </location>
</feature>
<feature type="transmembrane region" description="Helical" evidence="10">
    <location>
        <begin position="189"/>
        <end position="208"/>
    </location>
</feature>
<organism evidence="14 15">
    <name type="scientific">Brochothrix thermosphacta</name>
    <name type="common">Microbacterium thermosphactum</name>
    <dbReference type="NCBI Taxonomy" id="2756"/>
    <lineage>
        <taxon>Bacteria</taxon>
        <taxon>Bacillati</taxon>
        <taxon>Bacillota</taxon>
        <taxon>Bacilli</taxon>
        <taxon>Bacillales</taxon>
        <taxon>Listeriaceae</taxon>
        <taxon>Brochothrix</taxon>
    </lineage>
</organism>
<dbReference type="PROSITE" id="PS50893">
    <property type="entry name" value="ABC_TRANSPORTER_2"/>
    <property type="match status" value="1"/>
</dbReference>
<keyword evidence="4" id="KW-0788">Thiol protease</keyword>
<dbReference type="Pfam" id="PF00005">
    <property type="entry name" value="ABC_tran"/>
    <property type="match status" value="1"/>
</dbReference>
<evidence type="ECO:0000313" key="14">
    <source>
        <dbReference type="EMBL" id="ATF27021.1"/>
    </source>
</evidence>
<dbReference type="PROSITE" id="PS00211">
    <property type="entry name" value="ABC_TRANSPORTER_1"/>
    <property type="match status" value="1"/>
</dbReference>
<evidence type="ECO:0000256" key="9">
    <source>
        <dbReference type="ARBA" id="ARBA00043264"/>
    </source>
</evidence>
<dbReference type="InterPro" id="IPR033839">
    <property type="entry name" value="Lacticin_481_peptidase"/>
</dbReference>
<feature type="transmembrane region" description="Helical" evidence="10">
    <location>
        <begin position="377"/>
        <end position="397"/>
    </location>
</feature>
<dbReference type="CDD" id="cd03228">
    <property type="entry name" value="ABCC_MRP_Like"/>
    <property type="match status" value="1"/>
</dbReference>
<dbReference type="InterPro" id="IPR039421">
    <property type="entry name" value="Type_1_exporter"/>
</dbReference>
<evidence type="ECO:0000259" key="12">
    <source>
        <dbReference type="PROSITE" id="PS50929"/>
    </source>
</evidence>
<dbReference type="GO" id="GO:0005524">
    <property type="term" value="F:ATP binding"/>
    <property type="evidence" value="ECO:0007669"/>
    <property type="project" value="UniProtKB-KW"/>
</dbReference>
<dbReference type="Gene3D" id="3.90.70.10">
    <property type="entry name" value="Cysteine proteinases"/>
    <property type="match status" value="1"/>
</dbReference>
<dbReference type="EMBL" id="CP023483">
    <property type="protein sequence ID" value="ATF27021.1"/>
    <property type="molecule type" value="Genomic_DNA"/>
</dbReference>
<dbReference type="InterPro" id="IPR005074">
    <property type="entry name" value="Peptidase_C39"/>
</dbReference>
<name>A0A1D2LS64_BROTH</name>